<keyword evidence="1 2" id="KW-0238">DNA-binding</keyword>
<dbReference type="InterPro" id="IPR041583">
    <property type="entry name" value="TetR_C_31"/>
</dbReference>
<dbReference type="InterPro" id="IPR036271">
    <property type="entry name" value="Tet_transcr_reg_TetR-rel_C_sf"/>
</dbReference>
<feature type="domain" description="HTH tetR-type" evidence="3">
    <location>
        <begin position="6"/>
        <end position="66"/>
    </location>
</feature>
<dbReference type="PROSITE" id="PS50977">
    <property type="entry name" value="HTH_TETR_2"/>
    <property type="match status" value="1"/>
</dbReference>
<evidence type="ECO:0000256" key="1">
    <source>
        <dbReference type="ARBA" id="ARBA00023125"/>
    </source>
</evidence>
<dbReference type="InterPro" id="IPR009057">
    <property type="entry name" value="Homeodomain-like_sf"/>
</dbReference>
<dbReference type="SUPFAM" id="SSF48498">
    <property type="entry name" value="Tetracyclin repressor-like, C-terminal domain"/>
    <property type="match status" value="1"/>
</dbReference>
<sequence>MPPANTARRNRLADAAMEILAGHGAHGLTHRAVDTATGEPPGTTSRYFRTRDALFLGVVERAREQHFDDLRQAAFPALDKAALGERLSAIVLNALTVNRSRHLAMAELFLEATRRPGLRQAMTETRASQIQLISNLHQAAGVEISQQEATLLVATITGLVLVALTTPGVL</sequence>
<reference evidence="4" key="1">
    <citation type="submission" date="2021-01" db="EMBL/GenBank/DDBJ databases">
        <title>Whole genome shotgun sequence of Rhizocola hellebori NBRC 109834.</title>
        <authorList>
            <person name="Komaki H."/>
            <person name="Tamura T."/>
        </authorList>
    </citation>
    <scope>NUCLEOTIDE SEQUENCE</scope>
    <source>
        <strain evidence="4">NBRC 109834</strain>
    </source>
</reference>
<protein>
    <submittedName>
        <fullName evidence="4">TetR family transcriptional regulator</fullName>
    </submittedName>
</protein>
<evidence type="ECO:0000259" key="3">
    <source>
        <dbReference type="PROSITE" id="PS50977"/>
    </source>
</evidence>
<dbReference type="RefSeq" id="WP_203905956.1">
    <property type="nucleotide sequence ID" value="NZ_BONY01000001.1"/>
</dbReference>
<dbReference type="GO" id="GO:0003677">
    <property type="term" value="F:DNA binding"/>
    <property type="evidence" value="ECO:0007669"/>
    <property type="project" value="UniProtKB-UniRule"/>
</dbReference>
<name>A0A8J3VBV1_9ACTN</name>
<dbReference type="EMBL" id="BONY01000001">
    <property type="protein sequence ID" value="GIH02004.1"/>
    <property type="molecule type" value="Genomic_DNA"/>
</dbReference>
<gene>
    <name evidence="4" type="ORF">Rhe02_00710</name>
</gene>
<proteinExistence type="predicted"/>
<evidence type="ECO:0000256" key="2">
    <source>
        <dbReference type="PROSITE-ProRule" id="PRU00335"/>
    </source>
</evidence>
<dbReference type="Gene3D" id="1.10.357.10">
    <property type="entry name" value="Tetracycline Repressor, domain 2"/>
    <property type="match status" value="1"/>
</dbReference>
<evidence type="ECO:0000313" key="4">
    <source>
        <dbReference type="EMBL" id="GIH02004.1"/>
    </source>
</evidence>
<organism evidence="4 5">
    <name type="scientific">Rhizocola hellebori</name>
    <dbReference type="NCBI Taxonomy" id="1392758"/>
    <lineage>
        <taxon>Bacteria</taxon>
        <taxon>Bacillati</taxon>
        <taxon>Actinomycetota</taxon>
        <taxon>Actinomycetes</taxon>
        <taxon>Micromonosporales</taxon>
        <taxon>Micromonosporaceae</taxon>
        <taxon>Rhizocola</taxon>
    </lineage>
</organism>
<feature type="DNA-binding region" description="H-T-H motif" evidence="2">
    <location>
        <begin position="29"/>
        <end position="48"/>
    </location>
</feature>
<accession>A0A8J3VBV1</accession>
<dbReference type="Pfam" id="PF17940">
    <property type="entry name" value="TetR_C_31"/>
    <property type="match status" value="1"/>
</dbReference>
<keyword evidence="5" id="KW-1185">Reference proteome</keyword>
<dbReference type="Proteomes" id="UP000612899">
    <property type="component" value="Unassembled WGS sequence"/>
</dbReference>
<dbReference type="SUPFAM" id="SSF46689">
    <property type="entry name" value="Homeodomain-like"/>
    <property type="match status" value="1"/>
</dbReference>
<dbReference type="AlphaFoldDB" id="A0A8J3VBV1"/>
<evidence type="ECO:0000313" key="5">
    <source>
        <dbReference type="Proteomes" id="UP000612899"/>
    </source>
</evidence>
<comment type="caution">
    <text evidence="4">The sequence shown here is derived from an EMBL/GenBank/DDBJ whole genome shotgun (WGS) entry which is preliminary data.</text>
</comment>
<dbReference type="InterPro" id="IPR001647">
    <property type="entry name" value="HTH_TetR"/>
</dbReference>